<comment type="similarity">
    <text evidence="1">Belongs to the cysteine dioxygenase family.</text>
</comment>
<evidence type="ECO:0000256" key="4">
    <source>
        <dbReference type="ARBA" id="ARBA00023002"/>
    </source>
</evidence>
<keyword evidence="4" id="KW-0560">Oxidoreductase</keyword>
<dbReference type="InterPro" id="IPR014710">
    <property type="entry name" value="RmlC-like_jellyroll"/>
</dbReference>
<dbReference type="SUPFAM" id="SSF51182">
    <property type="entry name" value="RmlC-like cupins"/>
    <property type="match status" value="1"/>
</dbReference>
<evidence type="ECO:0000313" key="7">
    <source>
        <dbReference type="Proteomes" id="UP001602123"/>
    </source>
</evidence>
<proteinExistence type="inferred from homology"/>
<gene>
    <name evidence="6" type="ORF">ACFYZM_19655</name>
</gene>
<dbReference type="PANTHER" id="PTHR12918:SF1">
    <property type="entry name" value="CYSTEINE DIOXYGENASE TYPE 1"/>
    <property type="match status" value="1"/>
</dbReference>
<evidence type="ECO:0000256" key="5">
    <source>
        <dbReference type="ARBA" id="ARBA00023004"/>
    </source>
</evidence>
<keyword evidence="2" id="KW-0479">Metal-binding</keyword>
<dbReference type="PANTHER" id="PTHR12918">
    <property type="entry name" value="CYSTEINE DIOXYGENASE"/>
    <property type="match status" value="1"/>
</dbReference>
<evidence type="ECO:0000313" key="6">
    <source>
        <dbReference type="EMBL" id="MFF4218481.1"/>
    </source>
</evidence>
<dbReference type="EMBL" id="JBIAUT010000007">
    <property type="protein sequence ID" value="MFF4218481.1"/>
    <property type="molecule type" value="Genomic_DNA"/>
</dbReference>
<dbReference type="InterPro" id="IPR011051">
    <property type="entry name" value="RmlC_Cupin_sf"/>
</dbReference>
<dbReference type="RefSeq" id="WP_388628870.1">
    <property type="nucleotide sequence ID" value="NZ_JBIAUT010000007.1"/>
</dbReference>
<name>A0ABW6U0X3_9ACTN</name>
<accession>A0ABW6U0X3</accession>
<keyword evidence="5" id="KW-0408">Iron</keyword>
<keyword evidence="3 6" id="KW-0223">Dioxygenase</keyword>
<evidence type="ECO:0000256" key="1">
    <source>
        <dbReference type="ARBA" id="ARBA00006622"/>
    </source>
</evidence>
<protein>
    <submittedName>
        <fullName evidence="6">Cysteine dioxygenase</fullName>
    </submittedName>
</protein>
<dbReference type="InterPro" id="IPR010300">
    <property type="entry name" value="CDO_1"/>
</dbReference>
<evidence type="ECO:0000256" key="2">
    <source>
        <dbReference type="ARBA" id="ARBA00022723"/>
    </source>
</evidence>
<keyword evidence="7" id="KW-1185">Reference proteome</keyword>
<organism evidence="6 7">
    <name type="scientific">Streptomyces nondiastaticus</name>
    <dbReference type="NCBI Taxonomy" id="3154512"/>
    <lineage>
        <taxon>Bacteria</taxon>
        <taxon>Bacillati</taxon>
        <taxon>Actinomycetota</taxon>
        <taxon>Actinomycetes</taxon>
        <taxon>Kitasatosporales</taxon>
        <taxon>Streptomycetaceae</taxon>
        <taxon>Streptomyces</taxon>
    </lineage>
</organism>
<evidence type="ECO:0000256" key="3">
    <source>
        <dbReference type="ARBA" id="ARBA00022964"/>
    </source>
</evidence>
<reference evidence="6 7" key="1">
    <citation type="submission" date="2024-10" db="EMBL/GenBank/DDBJ databases">
        <title>The Natural Products Discovery Center: Release of the First 8490 Sequenced Strains for Exploring Actinobacteria Biosynthetic Diversity.</title>
        <authorList>
            <person name="Kalkreuter E."/>
            <person name="Kautsar S.A."/>
            <person name="Yang D."/>
            <person name="Bader C.D."/>
            <person name="Teijaro C.N."/>
            <person name="Fluegel L."/>
            <person name="Davis C.M."/>
            <person name="Simpson J.R."/>
            <person name="Lauterbach L."/>
            <person name="Steele A.D."/>
            <person name="Gui C."/>
            <person name="Meng S."/>
            <person name="Li G."/>
            <person name="Viehrig K."/>
            <person name="Ye F."/>
            <person name="Su P."/>
            <person name="Kiefer A.F."/>
            <person name="Nichols A."/>
            <person name="Cepeda A.J."/>
            <person name="Yan W."/>
            <person name="Fan B."/>
            <person name="Jiang Y."/>
            <person name="Adhikari A."/>
            <person name="Zheng C.-J."/>
            <person name="Schuster L."/>
            <person name="Cowan T.M."/>
            <person name="Smanski M.J."/>
            <person name="Chevrette M.G."/>
            <person name="De Carvalho L.P.S."/>
            <person name="Shen B."/>
        </authorList>
    </citation>
    <scope>NUCLEOTIDE SEQUENCE [LARGE SCALE GENOMIC DNA]</scope>
    <source>
        <strain evidence="6 7">NPDC001650</strain>
    </source>
</reference>
<sequence length="185" mass="20497">MISPVTARMVDLISVLRDRIIDAELNGGVGREPWVAVEEPLQDFLRYPDLLTLEQEEPDPVRYRQHLLHADPDGRFSVVALVWMPGQATPVHDHVAWCVVGVYRGEEVEENFRVASDENGPHLVHTGVGVNGEGSVSSLYPPGDIHIVRNATSGKVISLHVYGADISARGSSIRRCYDMPIRPRS</sequence>
<comment type="caution">
    <text evidence="6">The sequence shown here is derived from an EMBL/GenBank/DDBJ whole genome shotgun (WGS) entry which is preliminary data.</text>
</comment>
<dbReference type="GO" id="GO:0051213">
    <property type="term" value="F:dioxygenase activity"/>
    <property type="evidence" value="ECO:0007669"/>
    <property type="project" value="UniProtKB-KW"/>
</dbReference>
<dbReference type="Gene3D" id="2.60.120.10">
    <property type="entry name" value="Jelly Rolls"/>
    <property type="match status" value="1"/>
</dbReference>
<dbReference type="Pfam" id="PF05995">
    <property type="entry name" value="CDO_I"/>
    <property type="match status" value="1"/>
</dbReference>
<dbReference type="Proteomes" id="UP001602123">
    <property type="component" value="Unassembled WGS sequence"/>
</dbReference>
<dbReference type="CDD" id="cd10548">
    <property type="entry name" value="cupin_CDO"/>
    <property type="match status" value="1"/>
</dbReference>